<evidence type="ECO:0000256" key="13">
    <source>
        <dbReference type="RuleBase" id="RU362091"/>
    </source>
</evidence>
<evidence type="ECO:0000256" key="9">
    <source>
        <dbReference type="ARBA" id="ARBA00023065"/>
    </source>
</evidence>
<dbReference type="RefSeq" id="WP_160780215.1">
    <property type="nucleotide sequence ID" value="NZ_BAAAZF010000001.1"/>
</dbReference>
<keyword evidence="11 14" id="KW-0739">Sodium transport</keyword>
<keyword evidence="9 14" id="KW-0406">Ion transport</keyword>
<dbReference type="Proteomes" id="UP000446786">
    <property type="component" value="Unassembled WGS sequence"/>
</dbReference>
<reference evidence="15 16" key="1">
    <citation type="submission" date="2019-12" db="EMBL/GenBank/DDBJ databases">
        <title>Genomic-based taxomic classification of the family Erythrobacteraceae.</title>
        <authorList>
            <person name="Xu L."/>
        </authorList>
    </citation>
    <scope>NUCLEOTIDE SEQUENCE [LARGE SCALE GENOMIC DNA]</scope>
    <source>
        <strain evidence="15 16">JCM 16677</strain>
    </source>
</reference>
<comment type="catalytic activity">
    <reaction evidence="12">
        <text>L-proline(in) + Na(+)(in) = L-proline(out) + Na(+)(out)</text>
        <dbReference type="Rhea" id="RHEA:28967"/>
        <dbReference type="ChEBI" id="CHEBI:29101"/>
        <dbReference type="ChEBI" id="CHEBI:60039"/>
    </reaction>
</comment>
<dbReference type="AlphaFoldDB" id="A0A845ATK2"/>
<dbReference type="NCBIfam" id="TIGR02121">
    <property type="entry name" value="Na_Pro_sym"/>
    <property type="match status" value="1"/>
</dbReference>
<evidence type="ECO:0000256" key="7">
    <source>
        <dbReference type="ARBA" id="ARBA00022989"/>
    </source>
</evidence>
<dbReference type="PROSITE" id="PS50283">
    <property type="entry name" value="NA_SOLUT_SYMP_3"/>
    <property type="match status" value="1"/>
</dbReference>
<evidence type="ECO:0000256" key="11">
    <source>
        <dbReference type="ARBA" id="ARBA00023201"/>
    </source>
</evidence>
<keyword evidence="6 14" id="KW-0769">Symport</keyword>
<dbReference type="Gene3D" id="1.20.1730.10">
    <property type="entry name" value="Sodium/glucose cotransporter"/>
    <property type="match status" value="1"/>
</dbReference>
<comment type="caution">
    <text evidence="15">The sequence shown here is derived from an EMBL/GenBank/DDBJ whole genome shotgun (WGS) entry which is preliminary data.</text>
</comment>
<dbReference type="InterPro" id="IPR001734">
    <property type="entry name" value="Na/solute_symporter"/>
</dbReference>
<feature type="transmembrane region" description="Helical" evidence="14">
    <location>
        <begin position="441"/>
        <end position="461"/>
    </location>
</feature>
<keyword evidence="7 14" id="KW-1133">Transmembrane helix</keyword>
<dbReference type="PANTHER" id="PTHR48086:SF3">
    <property type="entry name" value="SODIUM_PROLINE SYMPORTER"/>
    <property type="match status" value="1"/>
</dbReference>
<gene>
    <name evidence="15" type="primary">putP</name>
    <name evidence="15" type="ORF">GRI94_13925</name>
</gene>
<dbReference type="GO" id="GO:0015824">
    <property type="term" value="P:proline transport"/>
    <property type="evidence" value="ECO:0007669"/>
    <property type="project" value="UniProtKB-UniRule"/>
</dbReference>
<comment type="similarity">
    <text evidence="2 13">Belongs to the sodium:solute symporter (SSF) (TC 2.A.21) family.</text>
</comment>
<comment type="function">
    <text evidence="14">Catalyzes the sodium-dependent uptake of extracellular L-proline.</text>
</comment>
<feature type="transmembrane region" description="Helical" evidence="14">
    <location>
        <begin position="473"/>
        <end position="491"/>
    </location>
</feature>
<keyword evidence="14" id="KW-0997">Cell inner membrane</keyword>
<dbReference type="OrthoDB" id="9789704at2"/>
<feature type="transmembrane region" description="Helical" evidence="14">
    <location>
        <begin position="172"/>
        <end position="193"/>
    </location>
</feature>
<evidence type="ECO:0000256" key="8">
    <source>
        <dbReference type="ARBA" id="ARBA00023053"/>
    </source>
</evidence>
<proteinExistence type="inferred from homology"/>
<organism evidence="15 16">
    <name type="scientific">Parerythrobacter jejuensis</name>
    <dbReference type="NCBI Taxonomy" id="795812"/>
    <lineage>
        <taxon>Bacteria</taxon>
        <taxon>Pseudomonadati</taxon>
        <taxon>Pseudomonadota</taxon>
        <taxon>Alphaproteobacteria</taxon>
        <taxon>Sphingomonadales</taxon>
        <taxon>Erythrobacteraceae</taxon>
        <taxon>Parerythrobacter</taxon>
    </lineage>
</organism>
<dbReference type="Pfam" id="PF00474">
    <property type="entry name" value="SSF"/>
    <property type="match status" value="1"/>
</dbReference>
<keyword evidence="10 14" id="KW-0472">Membrane</keyword>
<keyword evidence="5 14" id="KW-0812">Transmembrane</keyword>
<feature type="transmembrane region" description="Helical" evidence="14">
    <location>
        <begin position="50"/>
        <end position="74"/>
    </location>
</feature>
<dbReference type="EMBL" id="WTYE01000001">
    <property type="protein sequence ID" value="MXP32924.1"/>
    <property type="molecule type" value="Genomic_DNA"/>
</dbReference>
<dbReference type="InterPro" id="IPR038377">
    <property type="entry name" value="Na/Glc_symporter_sf"/>
</dbReference>
<keyword evidence="8 14" id="KW-0915">Sodium</keyword>
<dbReference type="InterPro" id="IPR050277">
    <property type="entry name" value="Sodium:Solute_Symporter"/>
</dbReference>
<name>A0A845ATK2_9SPHN</name>
<dbReference type="InterPro" id="IPR018212">
    <property type="entry name" value="Na/solute_symporter_CS"/>
</dbReference>
<dbReference type="InterPro" id="IPR011851">
    <property type="entry name" value="Na/Pro_symporter"/>
</dbReference>
<feature type="transmembrane region" description="Helical" evidence="14">
    <location>
        <begin position="383"/>
        <end position="404"/>
    </location>
</feature>
<dbReference type="GO" id="GO:0005886">
    <property type="term" value="C:plasma membrane"/>
    <property type="evidence" value="ECO:0007669"/>
    <property type="project" value="UniProtKB-SubCell"/>
</dbReference>
<accession>A0A845ATK2</accession>
<evidence type="ECO:0000256" key="10">
    <source>
        <dbReference type="ARBA" id="ARBA00023136"/>
    </source>
</evidence>
<comment type="subcellular location">
    <subcellularLocation>
        <location evidence="14">Cell inner membrane</location>
        <topology evidence="14">Multi-pass membrane protein</topology>
    </subcellularLocation>
    <subcellularLocation>
        <location evidence="1">Cell membrane</location>
        <topology evidence="1">Multi-pass membrane protein</topology>
    </subcellularLocation>
</comment>
<dbReference type="GO" id="GO:0005298">
    <property type="term" value="F:proline:sodium symporter activity"/>
    <property type="evidence" value="ECO:0007669"/>
    <property type="project" value="UniProtKB-UniRule"/>
</dbReference>
<dbReference type="GO" id="GO:0031402">
    <property type="term" value="F:sodium ion binding"/>
    <property type="evidence" value="ECO:0007669"/>
    <property type="project" value="UniProtKB-UniRule"/>
</dbReference>
<dbReference type="CDD" id="cd11475">
    <property type="entry name" value="SLC5sbd_PutP"/>
    <property type="match status" value="1"/>
</dbReference>
<feature type="transmembrane region" description="Helical" evidence="14">
    <location>
        <begin position="6"/>
        <end position="29"/>
    </location>
</feature>
<evidence type="ECO:0000256" key="14">
    <source>
        <dbReference type="RuleBase" id="RU366012"/>
    </source>
</evidence>
<evidence type="ECO:0000256" key="5">
    <source>
        <dbReference type="ARBA" id="ARBA00022692"/>
    </source>
</evidence>
<evidence type="ECO:0000256" key="3">
    <source>
        <dbReference type="ARBA" id="ARBA00022448"/>
    </source>
</evidence>
<evidence type="ECO:0000256" key="4">
    <source>
        <dbReference type="ARBA" id="ARBA00022475"/>
    </source>
</evidence>
<evidence type="ECO:0000313" key="15">
    <source>
        <dbReference type="EMBL" id="MXP32924.1"/>
    </source>
</evidence>
<sequence>MTTGSFQTGTLVSLALYFILMLGIGLYAWRKSTSDSAGYLLAGRNLHPAVAALSAGASDMSGWLLLGLPGALYASGLVEAWIGIGLFVGAVANWIIVAPRLRQQTEDLGNALTIPEFLANRFPDKAVALRVVSAVIIVLFFTVYTAAGLVGGGKLFETAFAGIMPGAGMSDYMLGIWITAGVVLAYTMVGGFLAVSLTDFVQGCIMVVALVLMPLVVIWGGKDVGALGEWSAVTGMLNEVDPGLFSLFGGLTLIGWLSAVTWGLGYFGQPHIIVRFMAVRSVADVKVARTIGLSWMAVALIGAIGVGIAGRAYAEANGVVVQDPETIFILLADLLFHPLITGFLLAALLAAIMSTISSQLLVSSSSLTEDFYRLFLRKECSETEAVNVGRLCVLLVALAAIVIARDPDSQVLGLVSNAWAGFGAAFGPLILFALTWDKMTGAGAVSGLVVGAATVMVWIALGWNGAFLGGPGVYEIIPGFVAASLAIWLVSKATARDEESSPRAA</sequence>
<evidence type="ECO:0000313" key="16">
    <source>
        <dbReference type="Proteomes" id="UP000446786"/>
    </source>
</evidence>
<evidence type="ECO:0000256" key="6">
    <source>
        <dbReference type="ARBA" id="ARBA00022847"/>
    </source>
</evidence>
<feature type="transmembrane region" description="Helical" evidence="14">
    <location>
        <begin position="244"/>
        <end position="267"/>
    </location>
</feature>
<feature type="transmembrane region" description="Helical" evidence="14">
    <location>
        <begin position="416"/>
        <end position="434"/>
    </location>
</feature>
<dbReference type="PROSITE" id="PS00457">
    <property type="entry name" value="NA_SOLUT_SYMP_2"/>
    <property type="match status" value="1"/>
</dbReference>
<dbReference type="PANTHER" id="PTHR48086">
    <property type="entry name" value="SODIUM/PROLINE SYMPORTER-RELATED"/>
    <property type="match status" value="1"/>
</dbReference>
<evidence type="ECO:0000256" key="12">
    <source>
        <dbReference type="ARBA" id="ARBA00033708"/>
    </source>
</evidence>
<evidence type="ECO:0000256" key="2">
    <source>
        <dbReference type="ARBA" id="ARBA00006434"/>
    </source>
</evidence>
<evidence type="ECO:0000256" key="1">
    <source>
        <dbReference type="ARBA" id="ARBA00004651"/>
    </source>
</evidence>
<keyword evidence="3 14" id="KW-0813">Transport</keyword>
<feature type="transmembrane region" description="Helical" evidence="14">
    <location>
        <begin position="127"/>
        <end position="152"/>
    </location>
</feature>
<keyword evidence="16" id="KW-1185">Reference proteome</keyword>
<protein>
    <recommendedName>
        <fullName evidence="14">Sodium/proline symporter</fullName>
    </recommendedName>
    <alternativeName>
        <fullName evidence="14">Proline permease</fullName>
    </alternativeName>
</protein>
<dbReference type="GO" id="GO:0015193">
    <property type="term" value="F:L-proline transmembrane transporter activity"/>
    <property type="evidence" value="ECO:0007669"/>
    <property type="project" value="TreeGrafter"/>
</dbReference>
<feature type="transmembrane region" description="Helical" evidence="14">
    <location>
        <begin position="80"/>
        <end position="98"/>
    </location>
</feature>
<feature type="transmembrane region" description="Helical" evidence="14">
    <location>
        <begin position="200"/>
        <end position="221"/>
    </location>
</feature>
<feature type="transmembrane region" description="Helical" evidence="14">
    <location>
        <begin position="287"/>
        <end position="314"/>
    </location>
</feature>
<keyword evidence="14" id="KW-0029">Amino-acid transport</keyword>
<keyword evidence="4" id="KW-1003">Cell membrane</keyword>
<feature type="transmembrane region" description="Helical" evidence="14">
    <location>
        <begin position="334"/>
        <end position="362"/>
    </location>
</feature>
<dbReference type="NCBIfam" id="TIGR00813">
    <property type="entry name" value="sss"/>
    <property type="match status" value="1"/>
</dbReference>